<feature type="transmembrane region" description="Helical" evidence="1">
    <location>
        <begin position="21"/>
        <end position="42"/>
    </location>
</feature>
<accession>A0A8K0SZP1</accession>
<feature type="transmembrane region" description="Helical" evidence="1">
    <location>
        <begin position="74"/>
        <end position="92"/>
    </location>
</feature>
<name>A0A8K0SZP1_9HYPO</name>
<protein>
    <submittedName>
        <fullName evidence="2">Uncharacterized protein</fullName>
    </submittedName>
</protein>
<evidence type="ECO:0000313" key="2">
    <source>
        <dbReference type="EMBL" id="KAH7326666.1"/>
    </source>
</evidence>
<gene>
    <name evidence="2" type="ORF">B0I35DRAFT_140950</name>
</gene>
<comment type="caution">
    <text evidence="2">The sequence shown here is derived from an EMBL/GenBank/DDBJ whole genome shotgun (WGS) entry which is preliminary data.</text>
</comment>
<keyword evidence="1" id="KW-0472">Membrane</keyword>
<keyword evidence="3" id="KW-1185">Reference proteome</keyword>
<feature type="transmembrane region" description="Helical" evidence="1">
    <location>
        <begin position="104"/>
        <end position="127"/>
    </location>
</feature>
<evidence type="ECO:0000313" key="3">
    <source>
        <dbReference type="Proteomes" id="UP000813444"/>
    </source>
</evidence>
<dbReference type="Proteomes" id="UP000813444">
    <property type="component" value="Unassembled WGS sequence"/>
</dbReference>
<keyword evidence="1" id="KW-1133">Transmembrane helix</keyword>
<feature type="transmembrane region" description="Helical" evidence="1">
    <location>
        <begin position="48"/>
        <end position="67"/>
    </location>
</feature>
<evidence type="ECO:0000256" key="1">
    <source>
        <dbReference type="SAM" id="Phobius"/>
    </source>
</evidence>
<sequence>MEEPSRILAKLAELCMASLAQYLKMLPVGSLYGSGILSTVLLDMGPDVLILILMTLAVSSVVVGVMHSNTLQEANFGWMALFLAVWHAPRLLLYSNPGVAFQERLISCLGDYVMVCTSVAAAIIVTYRDPTKQEPRIPIPGDAVRTPVASEVWRIQGPRSEDASWCSRDDDCSESRSIFFRNMGPRSLPSIASSSDAASSIPLHGDERIDATLVMETVHLLNTIRGPPDRDRPDLSEVNIPR</sequence>
<organism evidence="2 3">
    <name type="scientific">Stachybotrys elegans</name>
    <dbReference type="NCBI Taxonomy" id="80388"/>
    <lineage>
        <taxon>Eukaryota</taxon>
        <taxon>Fungi</taxon>
        <taxon>Dikarya</taxon>
        <taxon>Ascomycota</taxon>
        <taxon>Pezizomycotina</taxon>
        <taxon>Sordariomycetes</taxon>
        <taxon>Hypocreomycetidae</taxon>
        <taxon>Hypocreales</taxon>
        <taxon>Stachybotryaceae</taxon>
        <taxon>Stachybotrys</taxon>
    </lineage>
</organism>
<keyword evidence="1" id="KW-0812">Transmembrane</keyword>
<proteinExistence type="predicted"/>
<dbReference type="EMBL" id="JAGPNK010000002">
    <property type="protein sequence ID" value="KAH7326666.1"/>
    <property type="molecule type" value="Genomic_DNA"/>
</dbReference>
<reference evidence="2" key="1">
    <citation type="journal article" date="2021" name="Nat. Commun.">
        <title>Genetic determinants of endophytism in the Arabidopsis root mycobiome.</title>
        <authorList>
            <person name="Mesny F."/>
            <person name="Miyauchi S."/>
            <person name="Thiergart T."/>
            <person name="Pickel B."/>
            <person name="Atanasova L."/>
            <person name="Karlsson M."/>
            <person name="Huettel B."/>
            <person name="Barry K.W."/>
            <person name="Haridas S."/>
            <person name="Chen C."/>
            <person name="Bauer D."/>
            <person name="Andreopoulos W."/>
            <person name="Pangilinan J."/>
            <person name="LaButti K."/>
            <person name="Riley R."/>
            <person name="Lipzen A."/>
            <person name="Clum A."/>
            <person name="Drula E."/>
            <person name="Henrissat B."/>
            <person name="Kohler A."/>
            <person name="Grigoriev I.V."/>
            <person name="Martin F.M."/>
            <person name="Hacquard S."/>
        </authorList>
    </citation>
    <scope>NUCLEOTIDE SEQUENCE</scope>
    <source>
        <strain evidence="2">MPI-CAGE-CH-0235</strain>
    </source>
</reference>
<dbReference type="AlphaFoldDB" id="A0A8K0SZP1"/>